<evidence type="ECO:0000259" key="4">
    <source>
        <dbReference type="SMART" id="SM00761"/>
    </source>
</evidence>
<dbReference type="InterPro" id="IPR003822">
    <property type="entry name" value="PAH"/>
</dbReference>
<dbReference type="Pfam" id="PF08295">
    <property type="entry name" value="Sin3_corepress"/>
    <property type="match status" value="1"/>
</dbReference>
<organism evidence="5 6">
    <name type="scientific">Circinella minor</name>
    <dbReference type="NCBI Taxonomy" id="1195481"/>
    <lineage>
        <taxon>Eukaryota</taxon>
        <taxon>Fungi</taxon>
        <taxon>Fungi incertae sedis</taxon>
        <taxon>Mucoromycota</taxon>
        <taxon>Mucoromycotina</taxon>
        <taxon>Mucoromycetes</taxon>
        <taxon>Mucorales</taxon>
        <taxon>Lichtheimiaceae</taxon>
        <taxon>Circinella</taxon>
    </lineage>
</organism>
<feature type="region of interest" description="Disordered" evidence="3">
    <location>
        <begin position="669"/>
        <end position="725"/>
    </location>
</feature>
<dbReference type="SUPFAM" id="SSF47762">
    <property type="entry name" value="PAH2 domain"/>
    <property type="match status" value="1"/>
</dbReference>
<keyword evidence="6" id="KW-1185">Reference proteome</keyword>
<feature type="region of interest" description="Disordered" evidence="3">
    <location>
        <begin position="156"/>
        <end position="230"/>
    </location>
</feature>
<feature type="compositionally biased region" description="Low complexity" evidence="3">
    <location>
        <begin position="697"/>
        <end position="710"/>
    </location>
</feature>
<feature type="compositionally biased region" description="Low complexity" evidence="3">
    <location>
        <begin position="669"/>
        <end position="689"/>
    </location>
</feature>
<dbReference type="InterPro" id="IPR039774">
    <property type="entry name" value="Sin3-like"/>
</dbReference>
<dbReference type="SMART" id="SM00761">
    <property type="entry name" value="HDAC_interact"/>
    <property type="match status" value="1"/>
</dbReference>
<protein>
    <recommendedName>
        <fullName evidence="4">Histone deacetylase interacting domain-containing protein</fullName>
    </recommendedName>
</protein>
<feature type="region of interest" description="Disordered" evidence="3">
    <location>
        <begin position="609"/>
        <end position="637"/>
    </location>
</feature>
<evidence type="ECO:0000256" key="3">
    <source>
        <dbReference type="SAM" id="MobiDB-lite"/>
    </source>
</evidence>
<evidence type="ECO:0000256" key="1">
    <source>
        <dbReference type="ARBA" id="ARBA00004123"/>
    </source>
</evidence>
<feature type="region of interest" description="Disordered" evidence="3">
    <location>
        <begin position="461"/>
        <end position="515"/>
    </location>
</feature>
<feature type="compositionally biased region" description="Polar residues" evidence="3">
    <location>
        <begin position="434"/>
        <end position="447"/>
    </location>
</feature>
<dbReference type="EMBL" id="JAEPRB010000151">
    <property type="protein sequence ID" value="KAG2220142.1"/>
    <property type="molecule type" value="Genomic_DNA"/>
</dbReference>
<dbReference type="GO" id="GO:0003714">
    <property type="term" value="F:transcription corepressor activity"/>
    <property type="evidence" value="ECO:0007669"/>
    <property type="project" value="InterPro"/>
</dbReference>
<dbReference type="Pfam" id="PF02671">
    <property type="entry name" value="PAH"/>
    <property type="match status" value="1"/>
</dbReference>
<feature type="compositionally biased region" description="Low complexity" evidence="3">
    <location>
        <begin position="337"/>
        <end position="349"/>
    </location>
</feature>
<name>A0A8H7RZI0_9FUNG</name>
<sequence length="1020" mass="115825">MTNSIRNNIKSCTYSTIPPSSLITEHDQLSIDRIHHEQKLFDQTTSYNINNLQAISCYLSSVKHYVRNNADKGLFEKISAFAQSNCEASDLIIYAAQLFETEDDLLEGLLSVFPPGYQLSISYRQCIKIIHVQSLTGTSLRIYSTSPLAEADIARARKRHHDTQQQKQRSSSSSQASHLTSLSPSSLERQITSSKNKNINGSPIPKALPSLPTPESMGNSTPVNSTVTTSPNATTITYYSYNSPMINQQGLLQGQSDSSAAKNITMNEGTVSRREYSSALPSRMVLPKPSNLKTKEHTQHTNISSLGSYSTPQTPITSLNHYKKQQAQQPENTQPLTAVATPTTPSVTSHESVVAPIRKGVSNEIVPSKAMATHQQRQHGDFYSPMSLDTHSATNLLVDSTHGLVRPVSSSSATQQRKEKHAKLTIGPPPPRKISQQQHGSSLSNSKRSLYTNSHIYNTQPHLSRYTPYPVNASSGVSAHSNSHSYRKSSIDTTNNIPIHGKVPLPQPQRGRQAELSSAFVDPLPQHQYGRHSPQELRMEFHLPPPARQQCYSQQLSSQRLIPRQQPYQPSVQHVNSEYRLPEPPQQSSPQMPRSLLREHDSVPLQRPFQTPIEQQHRLPGPRPSLMQQRREQLREQRQLSLSLRQTPLNQTSPRPECSISFTILSSQNLQKKQQQQQQQPPTASPPKQLVEPLPTSSSVVQEQEQSNNEKSIIDGKEVPISSQQKEQKKKRLYIRTKKVKLFNQIHEFLQPDVYQYFLKLLDLYSYGIIDKTKLIVSLMPLFEDKTELLERLQKLVGYGADPREERPLKVIRPIIPKPNLLRCKKVDGSPSYREVTDLRWVNQPCSARDDLCHEVLNDAYVSYPTEQSEGGDAETFKLNKYEEQLHRSEEKRYELDCMIDDNEKAIMQLQLLQDGEELDSMDDAQKKEFNKTVNVDTFIYTKAIKQAYGKRFASKALQGFRKHPAQNIPVIIEFLEKEGEKWKQFRNELLPVWRETEAESYYLSLEYHSKRNNKAKSKK</sequence>
<feature type="compositionally biased region" description="Low complexity" evidence="3">
    <location>
        <begin position="471"/>
        <end position="484"/>
    </location>
</feature>
<feature type="compositionally biased region" description="Low complexity" evidence="3">
    <location>
        <begin position="165"/>
        <end position="187"/>
    </location>
</feature>
<gene>
    <name evidence="5" type="ORF">INT45_006170</name>
</gene>
<accession>A0A8H7RZI0</accession>
<dbReference type="AlphaFoldDB" id="A0A8H7RZI0"/>
<dbReference type="OrthoDB" id="2277976at2759"/>
<feature type="domain" description="Histone deacetylase interacting" evidence="4">
    <location>
        <begin position="823"/>
        <end position="927"/>
    </location>
</feature>
<comment type="subcellular location">
    <subcellularLocation>
        <location evidence="1">Nucleus</location>
    </subcellularLocation>
</comment>
<evidence type="ECO:0000256" key="2">
    <source>
        <dbReference type="ARBA" id="ARBA00023242"/>
    </source>
</evidence>
<feature type="compositionally biased region" description="Polar residues" evidence="3">
    <location>
        <begin position="300"/>
        <end position="336"/>
    </location>
</feature>
<proteinExistence type="predicted"/>
<keyword evidence="2" id="KW-0539">Nucleus</keyword>
<feature type="region of interest" description="Disordered" evidence="3">
    <location>
        <begin position="284"/>
        <end position="352"/>
    </location>
</feature>
<dbReference type="Gene3D" id="1.20.1160.11">
    <property type="entry name" value="Paired amphipathic helix"/>
    <property type="match status" value="1"/>
</dbReference>
<feature type="compositionally biased region" description="Low complexity" evidence="3">
    <location>
        <begin position="219"/>
        <end position="230"/>
    </location>
</feature>
<feature type="region of interest" description="Disordered" evidence="3">
    <location>
        <begin position="406"/>
        <end position="447"/>
    </location>
</feature>
<reference evidence="5 6" key="1">
    <citation type="submission" date="2020-12" db="EMBL/GenBank/DDBJ databases">
        <title>Metabolic potential, ecology and presence of endohyphal bacteria is reflected in genomic diversity of Mucoromycotina.</title>
        <authorList>
            <person name="Muszewska A."/>
            <person name="Okrasinska A."/>
            <person name="Steczkiewicz K."/>
            <person name="Drgas O."/>
            <person name="Orlowska M."/>
            <person name="Perlinska-Lenart U."/>
            <person name="Aleksandrzak-Piekarczyk T."/>
            <person name="Szatraj K."/>
            <person name="Zielenkiewicz U."/>
            <person name="Pilsyk S."/>
            <person name="Malc E."/>
            <person name="Mieczkowski P."/>
            <person name="Kruszewska J.S."/>
            <person name="Biernat P."/>
            <person name="Pawlowska J."/>
        </authorList>
    </citation>
    <scope>NUCLEOTIDE SEQUENCE [LARGE SCALE GENOMIC DNA]</scope>
    <source>
        <strain evidence="5 6">CBS 142.35</strain>
    </source>
</reference>
<dbReference type="InterPro" id="IPR036600">
    <property type="entry name" value="PAH_sf"/>
</dbReference>
<dbReference type="Proteomes" id="UP000646827">
    <property type="component" value="Unassembled WGS sequence"/>
</dbReference>
<evidence type="ECO:0000313" key="5">
    <source>
        <dbReference type="EMBL" id="KAG2220142.1"/>
    </source>
</evidence>
<dbReference type="InterPro" id="IPR013194">
    <property type="entry name" value="HDAC_interact_dom"/>
</dbReference>
<feature type="compositionally biased region" description="Polar residues" evidence="3">
    <location>
        <begin position="188"/>
        <end position="201"/>
    </location>
</feature>
<evidence type="ECO:0000313" key="6">
    <source>
        <dbReference type="Proteomes" id="UP000646827"/>
    </source>
</evidence>
<dbReference type="GO" id="GO:0005634">
    <property type="term" value="C:nucleus"/>
    <property type="evidence" value="ECO:0007669"/>
    <property type="project" value="UniProtKB-SubCell"/>
</dbReference>
<comment type="caution">
    <text evidence="5">The sequence shown here is derived from an EMBL/GenBank/DDBJ whole genome shotgun (WGS) entry which is preliminary data.</text>
</comment>
<dbReference type="PANTHER" id="PTHR12346">
    <property type="entry name" value="SIN3B-RELATED"/>
    <property type="match status" value="1"/>
</dbReference>